<dbReference type="SMART" id="SM00331">
    <property type="entry name" value="PP2C_SIG"/>
    <property type="match status" value="1"/>
</dbReference>
<reference evidence="3 4" key="1">
    <citation type="journal article" date="2021" name="ISME Commun">
        <title>Automated analysis of genomic sequences facilitates high-throughput and comprehensive description of bacteria.</title>
        <authorList>
            <person name="Hitch T.C.A."/>
        </authorList>
    </citation>
    <scope>NUCLEOTIDE SEQUENCE [LARGE SCALE GENOMIC DNA]</scope>
    <source>
        <strain evidence="3 4">Sanger_29</strain>
    </source>
</reference>
<organism evidence="3 4">
    <name type="scientific">Muricoprocola aceti</name>
    <dbReference type="NCBI Taxonomy" id="2981772"/>
    <lineage>
        <taxon>Bacteria</taxon>
        <taxon>Bacillati</taxon>
        <taxon>Bacillota</taxon>
        <taxon>Clostridia</taxon>
        <taxon>Lachnospirales</taxon>
        <taxon>Lachnospiraceae</taxon>
        <taxon>Muricoprocola</taxon>
    </lineage>
</organism>
<proteinExistence type="predicted"/>
<accession>A0ABT2SM21</accession>
<evidence type="ECO:0000313" key="3">
    <source>
        <dbReference type="EMBL" id="MCU6725355.1"/>
    </source>
</evidence>
<dbReference type="InterPro" id="IPR036457">
    <property type="entry name" value="PPM-type-like_dom_sf"/>
</dbReference>
<gene>
    <name evidence="3" type="ORF">OCV47_08335</name>
</gene>
<dbReference type="InterPro" id="IPR052016">
    <property type="entry name" value="Bact_Sigma-Reg"/>
</dbReference>
<sequence length="461" mass="52749">MDEWTSLIERDRIERYAESFRQLAEIFREMPEKKERLNEEDIQEIFITVREKVCASCGKKQICWLREQEKTWKLAYGMLQAIEDGQEQISDREREFYRFCIKGRNFREELERGFLRARLNMLWTNRMMENRAAVAGQLQQTAAIIKEIACTAYSAEALQGNLEQKLRLSLRLHRISLKEIGIWKNITGHPEMILTLSCRRGTAPVSVVADILTEEYGRPMVPERDSRVMIGKDWCSIHFVEETRYYMLTGCASEKCSGQASSGDNYAILNSNHGQVIMAISDGMGKGVEASQESQTIIELIEQFLEAGFTAETAVKMIHSSMVLQRSVCRYSTLDLLEINLYQGKSRIMKVGAAATFIRRAHKEVEVIRSTSLPMGVFREADVEMDEVRLENGDMVFLISDGVLDALPPREGENLLKYFISNLTNDNPAQSAQILLDQVLEFCQDGILDDMTILSGGFWRK</sequence>
<dbReference type="PANTHER" id="PTHR43156:SF2">
    <property type="entry name" value="STAGE II SPORULATION PROTEIN E"/>
    <property type="match status" value="1"/>
</dbReference>
<keyword evidence="1" id="KW-0378">Hydrolase</keyword>
<dbReference type="RefSeq" id="WP_117447931.1">
    <property type="nucleotide sequence ID" value="NZ_JAOQKE010000008.1"/>
</dbReference>
<dbReference type="EMBL" id="JAOQKE010000008">
    <property type="protein sequence ID" value="MCU6725355.1"/>
    <property type="molecule type" value="Genomic_DNA"/>
</dbReference>
<dbReference type="Gene3D" id="3.60.40.10">
    <property type="entry name" value="PPM-type phosphatase domain"/>
    <property type="match status" value="1"/>
</dbReference>
<dbReference type="Proteomes" id="UP001652338">
    <property type="component" value="Unassembled WGS sequence"/>
</dbReference>
<keyword evidence="4" id="KW-1185">Reference proteome</keyword>
<comment type="caution">
    <text evidence="3">The sequence shown here is derived from an EMBL/GenBank/DDBJ whole genome shotgun (WGS) entry which is preliminary data.</text>
</comment>
<evidence type="ECO:0000259" key="2">
    <source>
        <dbReference type="SMART" id="SM00331"/>
    </source>
</evidence>
<dbReference type="Pfam" id="PF19732">
    <property type="entry name" value="SpoIIE_N"/>
    <property type="match status" value="1"/>
</dbReference>
<dbReference type="PANTHER" id="PTHR43156">
    <property type="entry name" value="STAGE II SPORULATION PROTEIN E-RELATED"/>
    <property type="match status" value="1"/>
</dbReference>
<name>A0ABT2SM21_9FIRM</name>
<protein>
    <submittedName>
        <fullName evidence="3">SpoIIE family protein phosphatase</fullName>
    </submittedName>
</protein>
<dbReference type="SUPFAM" id="SSF81606">
    <property type="entry name" value="PP2C-like"/>
    <property type="match status" value="1"/>
</dbReference>
<dbReference type="InterPro" id="IPR001932">
    <property type="entry name" value="PPM-type_phosphatase-like_dom"/>
</dbReference>
<evidence type="ECO:0000256" key="1">
    <source>
        <dbReference type="ARBA" id="ARBA00022801"/>
    </source>
</evidence>
<dbReference type="InterPro" id="IPR045768">
    <property type="entry name" value="SpoIIE_N"/>
</dbReference>
<evidence type="ECO:0000313" key="4">
    <source>
        <dbReference type="Proteomes" id="UP001652338"/>
    </source>
</evidence>
<feature type="domain" description="PPM-type phosphatase" evidence="2">
    <location>
        <begin position="248"/>
        <end position="458"/>
    </location>
</feature>
<dbReference type="Pfam" id="PF07228">
    <property type="entry name" value="SpoIIE"/>
    <property type="match status" value="1"/>
</dbReference>